<name>A0AAP2WI13_9PSED</name>
<organism evidence="5 6">
    <name type="scientific">Pseudomonas poae</name>
    <dbReference type="NCBI Taxonomy" id="200451"/>
    <lineage>
        <taxon>Bacteria</taxon>
        <taxon>Pseudomonadati</taxon>
        <taxon>Pseudomonadota</taxon>
        <taxon>Gammaproteobacteria</taxon>
        <taxon>Pseudomonadales</taxon>
        <taxon>Pseudomonadaceae</taxon>
        <taxon>Pseudomonas</taxon>
    </lineage>
</organism>
<feature type="domain" description="HTH gntR-type" evidence="4">
    <location>
        <begin position="11"/>
        <end position="79"/>
    </location>
</feature>
<dbReference type="PANTHER" id="PTHR44846:SF1">
    <property type="entry name" value="MANNOSYL-D-GLYCERATE TRANSPORT_METABOLISM SYSTEM REPRESSOR MNGR-RELATED"/>
    <property type="match status" value="1"/>
</dbReference>
<dbReference type="SMART" id="SM00345">
    <property type="entry name" value="HTH_GNTR"/>
    <property type="match status" value="1"/>
</dbReference>
<dbReference type="InterPro" id="IPR011663">
    <property type="entry name" value="UTRA"/>
</dbReference>
<keyword evidence="1" id="KW-0805">Transcription regulation</keyword>
<dbReference type="SMART" id="SM00866">
    <property type="entry name" value="UTRA"/>
    <property type="match status" value="1"/>
</dbReference>
<gene>
    <name evidence="5" type="ORF">GIV46_24330</name>
</gene>
<dbReference type="InterPro" id="IPR000524">
    <property type="entry name" value="Tscrpt_reg_HTH_GntR"/>
</dbReference>
<dbReference type="GO" id="GO:0003677">
    <property type="term" value="F:DNA binding"/>
    <property type="evidence" value="ECO:0007669"/>
    <property type="project" value="UniProtKB-KW"/>
</dbReference>
<proteinExistence type="predicted"/>
<dbReference type="EMBL" id="WJZX01000197">
    <property type="protein sequence ID" value="MCF5658130.1"/>
    <property type="molecule type" value="Genomic_DNA"/>
</dbReference>
<evidence type="ECO:0000259" key="4">
    <source>
        <dbReference type="PROSITE" id="PS50949"/>
    </source>
</evidence>
<accession>A0AAP2WI13</accession>
<evidence type="ECO:0000256" key="1">
    <source>
        <dbReference type="ARBA" id="ARBA00023015"/>
    </source>
</evidence>
<dbReference type="Proteomes" id="UP000814126">
    <property type="component" value="Unassembled WGS sequence"/>
</dbReference>
<keyword evidence="2" id="KW-0238">DNA-binding</keyword>
<evidence type="ECO:0000313" key="5">
    <source>
        <dbReference type="EMBL" id="MCF5658130.1"/>
    </source>
</evidence>
<dbReference type="InterPro" id="IPR050679">
    <property type="entry name" value="Bact_HTH_transcr_reg"/>
</dbReference>
<dbReference type="SUPFAM" id="SSF46785">
    <property type="entry name" value="Winged helix' DNA-binding domain"/>
    <property type="match status" value="1"/>
</dbReference>
<dbReference type="GO" id="GO:0003700">
    <property type="term" value="F:DNA-binding transcription factor activity"/>
    <property type="evidence" value="ECO:0007669"/>
    <property type="project" value="InterPro"/>
</dbReference>
<comment type="caution">
    <text evidence="5">The sequence shown here is derived from an EMBL/GenBank/DDBJ whole genome shotgun (WGS) entry which is preliminary data.</text>
</comment>
<dbReference type="GO" id="GO:0045892">
    <property type="term" value="P:negative regulation of DNA-templated transcription"/>
    <property type="evidence" value="ECO:0007669"/>
    <property type="project" value="TreeGrafter"/>
</dbReference>
<dbReference type="PRINTS" id="PR00035">
    <property type="entry name" value="HTHGNTR"/>
</dbReference>
<dbReference type="InterPro" id="IPR036390">
    <property type="entry name" value="WH_DNA-bd_sf"/>
</dbReference>
<protein>
    <submittedName>
        <fullName evidence="5">GntR family transcriptional regulator</fullName>
    </submittedName>
</protein>
<dbReference type="Gene3D" id="3.40.1410.10">
    <property type="entry name" value="Chorismate lyase-like"/>
    <property type="match status" value="1"/>
</dbReference>
<dbReference type="Gene3D" id="1.10.10.10">
    <property type="entry name" value="Winged helix-like DNA-binding domain superfamily/Winged helix DNA-binding domain"/>
    <property type="match status" value="1"/>
</dbReference>
<dbReference type="PANTHER" id="PTHR44846">
    <property type="entry name" value="MANNOSYL-D-GLYCERATE TRANSPORT/METABOLISM SYSTEM REPRESSOR MNGR-RELATED"/>
    <property type="match status" value="1"/>
</dbReference>
<reference evidence="5" key="1">
    <citation type="submission" date="2019-11" db="EMBL/GenBank/DDBJ databases">
        <title>Epiphytic Pseudomonas syringae from cherry orchards.</title>
        <authorList>
            <person name="Hulin M.T."/>
        </authorList>
    </citation>
    <scope>NUCLEOTIDE SEQUENCE</scope>
    <source>
        <strain evidence="5">PA-2-1F</strain>
    </source>
</reference>
<evidence type="ECO:0000256" key="2">
    <source>
        <dbReference type="ARBA" id="ARBA00023125"/>
    </source>
</evidence>
<sequence>MLVKAKGTSKTKRYVEVANSLIAEIVSGRYTVGTLLPTEHELATHFAVSRQTVRAALTIMKERGYITRKKAVGSLVESINPSVVYSQSVSTIEDLIQVAMSEVRSIESINSIALDRAMARQLEAPVGSEWIHMSGPRIDARSTQAGCWANIFINTAYEGALETIRQHPQMMISDILEKHYAITISEVRQTVFAVLIEGDMAQRLNVEERSAGLRILRHYKDDQGQLVELTETVYPAKRISVSTHLKRVTSATQ</sequence>
<dbReference type="Pfam" id="PF07702">
    <property type="entry name" value="UTRA"/>
    <property type="match status" value="1"/>
</dbReference>
<dbReference type="InterPro" id="IPR028978">
    <property type="entry name" value="Chorismate_lyase_/UTRA_dom_sf"/>
</dbReference>
<dbReference type="AlphaFoldDB" id="A0AAP2WI13"/>
<keyword evidence="3" id="KW-0804">Transcription</keyword>
<dbReference type="InterPro" id="IPR036388">
    <property type="entry name" value="WH-like_DNA-bd_sf"/>
</dbReference>
<dbReference type="Pfam" id="PF00392">
    <property type="entry name" value="GntR"/>
    <property type="match status" value="1"/>
</dbReference>
<dbReference type="SUPFAM" id="SSF64288">
    <property type="entry name" value="Chorismate lyase-like"/>
    <property type="match status" value="1"/>
</dbReference>
<dbReference type="PROSITE" id="PS50949">
    <property type="entry name" value="HTH_GNTR"/>
    <property type="match status" value="1"/>
</dbReference>
<dbReference type="CDD" id="cd07377">
    <property type="entry name" value="WHTH_GntR"/>
    <property type="match status" value="1"/>
</dbReference>
<dbReference type="RefSeq" id="WP_169896710.1">
    <property type="nucleotide sequence ID" value="NZ_CP142150.1"/>
</dbReference>
<evidence type="ECO:0000313" key="6">
    <source>
        <dbReference type="Proteomes" id="UP000814126"/>
    </source>
</evidence>
<evidence type="ECO:0000256" key="3">
    <source>
        <dbReference type="ARBA" id="ARBA00023163"/>
    </source>
</evidence>